<evidence type="ECO:0000313" key="5">
    <source>
        <dbReference type="Proteomes" id="UP001501940"/>
    </source>
</evidence>
<dbReference type="PANTHER" id="PTHR36526:SF1">
    <property type="entry name" value="TRANSMEMBRANE PROTEIN 154"/>
    <property type="match status" value="1"/>
</dbReference>
<feature type="compositionally biased region" description="Acidic residues" evidence="1">
    <location>
        <begin position="33"/>
        <end position="49"/>
    </location>
</feature>
<keyword evidence="2" id="KW-0472">Membrane</keyword>
<protein>
    <recommendedName>
        <fullName evidence="6">Transmembrane protein 154</fullName>
    </recommendedName>
</protein>
<evidence type="ECO:0000256" key="1">
    <source>
        <dbReference type="SAM" id="MobiDB-lite"/>
    </source>
</evidence>
<feature type="compositionally biased region" description="Polar residues" evidence="1">
    <location>
        <begin position="106"/>
        <end position="117"/>
    </location>
</feature>
<dbReference type="GeneTree" id="ENSGT00730000112332"/>
<feature type="region of interest" description="Disordered" evidence="1">
    <location>
        <begin position="30"/>
        <end position="118"/>
    </location>
</feature>
<name>A0A3Q1B3N3_AMPOC</name>
<keyword evidence="2" id="KW-0812">Transmembrane</keyword>
<evidence type="ECO:0000256" key="3">
    <source>
        <dbReference type="SAM" id="SignalP"/>
    </source>
</evidence>
<feature type="signal peptide" evidence="3">
    <location>
        <begin position="1"/>
        <end position="29"/>
    </location>
</feature>
<accession>A0A3Q1B3N3</accession>
<reference evidence="4" key="2">
    <citation type="submission" date="2025-08" db="UniProtKB">
        <authorList>
            <consortium name="Ensembl"/>
        </authorList>
    </citation>
    <scope>IDENTIFICATION</scope>
</reference>
<feature type="compositionally biased region" description="Acidic residues" evidence="1">
    <location>
        <begin position="72"/>
        <end position="81"/>
    </location>
</feature>
<reference evidence="4" key="3">
    <citation type="submission" date="2025-09" db="UniProtKB">
        <authorList>
            <consortium name="Ensembl"/>
        </authorList>
    </citation>
    <scope>IDENTIFICATION</scope>
</reference>
<feature type="chain" id="PRO_5043478662" description="Transmembrane protein 154" evidence="3">
    <location>
        <begin position="30"/>
        <end position="213"/>
    </location>
</feature>
<dbReference type="Proteomes" id="UP001501940">
    <property type="component" value="Chromosome 4"/>
</dbReference>
<keyword evidence="3" id="KW-0732">Signal</keyword>
<dbReference type="InterPro" id="IPR028064">
    <property type="entry name" value="TMEM154"/>
</dbReference>
<evidence type="ECO:0000256" key="2">
    <source>
        <dbReference type="SAM" id="Phobius"/>
    </source>
</evidence>
<feature type="region of interest" description="Disordered" evidence="1">
    <location>
        <begin position="158"/>
        <end position="180"/>
    </location>
</feature>
<evidence type="ECO:0008006" key="6">
    <source>
        <dbReference type="Google" id="ProtNLM"/>
    </source>
</evidence>
<dbReference type="Ensembl" id="ENSAOCT00000000580.2">
    <property type="protein sequence ID" value="ENSAOCP00000008712.2"/>
    <property type="gene ID" value="ENSAOCG00000000791.2"/>
</dbReference>
<sequence length="213" mass="23390">MRGPRLKTPLLLLLLLLLLLTSLTGTALCHEDDGTDPETWAEEEEEEVPNTEPADYVATEIPATTPSLTEIADSDPADENTEDHSSGHSPIETDETDIDVSPAPTEYSNATDGTSVSQKEEGLSPIIILIPVVLVVLIIGMIVCGIFINRRWNKKARNQELSKEDPYLDGSSTEKVPMPMFEEDVPSVLELEMEELDQWMKKDGGAAEDAKQT</sequence>
<dbReference type="STRING" id="80972.ENSAOCP00000008712"/>
<organism evidence="4 5">
    <name type="scientific">Amphiprion ocellaris</name>
    <name type="common">Clown anemonefish</name>
    <dbReference type="NCBI Taxonomy" id="80972"/>
    <lineage>
        <taxon>Eukaryota</taxon>
        <taxon>Metazoa</taxon>
        <taxon>Chordata</taxon>
        <taxon>Craniata</taxon>
        <taxon>Vertebrata</taxon>
        <taxon>Euteleostomi</taxon>
        <taxon>Actinopterygii</taxon>
        <taxon>Neopterygii</taxon>
        <taxon>Teleostei</taxon>
        <taxon>Neoteleostei</taxon>
        <taxon>Acanthomorphata</taxon>
        <taxon>Ovalentaria</taxon>
        <taxon>Pomacentridae</taxon>
        <taxon>Amphiprion</taxon>
    </lineage>
</organism>
<dbReference type="PANTHER" id="PTHR36526">
    <property type="entry name" value="TRANSMEMBRANE PROTEIN 154"/>
    <property type="match status" value="1"/>
</dbReference>
<keyword evidence="5" id="KW-1185">Reference proteome</keyword>
<dbReference type="RefSeq" id="XP_023147692.2">
    <property type="nucleotide sequence ID" value="XM_023291924.3"/>
</dbReference>
<reference evidence="4 5" key="1">
    <citation type="submission" date="2022-01" db="EMBL/GenBank/DDBJ databases">
        <title>A chromosome-scale genome assembly of the false clownfish, Amphiprion ocellaris.</title>
        <authorList>
            <person name="Ryu T."/>
        </authorList>
    </citation>
    <scope>NUCLEOTIDE SEQUENCE [LARGE SCALE GENOMIC DNA]</scope>
</reference>
<keyword evidence="2" id="KW-1133">Transmembrane helix</keyword>
<dbReference type="Pfam" id="PF15102">
    <property type="entry name" value="TMEM154"/>
    <property type="match status" value="1"/>
</dbReference>
<dbReference type="GeneID" id="111583018"/>
<proteinExistence type="predicted"/>
<gene>
    <name evidence="4" type="primary">TMEM154</name>
</gene>
<evidence type="ECO:0000313" key="4">
    <source>
        <dbReference type="Ensembl" id="ENSAOCP00000008712.2"/>
    </source>
</evidence>
<dbReference type="InterPro" id="IPR053087">
    <property type="entry name" value="TMEM154-like"/>
</dbReference>
<feature type="transmembrane region" description="Helical" evidence="2">
    <location>
        <begin position="126"/>
        <end position="148"/>
    </location>
</feature>
<dbReference type="AlphaFoldDB" id="A0A3Q1B3N3"/>